<dbReference type="Proteomes" id="UP000054217">
    <property type="component" value="Unassembled WGS sequence"/>
</dbReference>
<dbReference type="AlphaFoldDB" id="A0A0C3PA01"/>
<dbReference type="HOGENOM" id="CLU_2868632_0_0_1"/>
<dbReference type="EMBL" id="KN831952">
    <property type="protein sequence ID" value="KIO10400.1"/>
    <property type="molecule type" value="Genomic_DNA"/>
</dbReference>
<reference evidence="3" key="2">
    <citation type="submission" date="2015-01" db="EMBL/GenBank/DDBJ databases">
        <title>Evolutionary Origins and Diversification of the Mycorrhizal Mutualists.</title>
        <authorList>
            <consortium name="DOE Joint Genome Institute"/>
            <consortium name="Mycorrhizal Genomics Consortium"/>
            <person name="Kohler A."/>
            <person name="Kuo A."/>
            <person name="Nagy L.G."/>
            <person name="Floudas D."/>
            <person name="Copeland A."/>
            <person name="Barry K.W."/>
            <person name="Cichocki N."/>
            <person name="Veneault-Fourrey C."/>
            <person name="LaButti K."/>
            <person name="Lindquist E.A."/>
            <person name="Lipzen A."/>
            <person name="Lundell T."/>
            <person name="Morin E."/>
            <person name="Murat C."/>
            <person name="Riley R."/>
            <person name="Ohm R."/>
            <person name="Sun H."/>
            <person name="Tunlid A."/>
            <person name="Henrissat B."/>
            <person name="Grigoriev I.V."/>
            <person name="Hibbett D.S."/>
            <person name="Martin F."/>
        </authorList>
    </citation>
    <scope>NUCLEOTIDE SEQUENCE [LARGE SCALE GENOMIC DNA]</scope>
    <source>
        <strain evidence="3">Marx 270</strain>
    </source>
</reference>
<reference evidence="2 3" key="1">
    <citation type="submission" date="2014-04" db="EMBL/GenBank/DDBJ databases">
        <authorList>
            <consortium name="DOE Joint Genome Institute"/>
            <person name="Kuo A."/>
            <person name="Kohler A."/>
            <person name="Costa M.D."/>
            <person name="Nagy L.G."/>
            <person name="Floudas D."/>
            <person name="Copeland A."/>
            <person name="Barry K.W."/>
            <person name="Cichocki N."/>
            <person name="Veneault-Fourrey C."/>
            <person name="LaButti K."/>
            <person name="Lindquist E.A."/>
            <person name="Lipzen A."/>
            <person name="Lundell T."/>
            <person name="Morin E."/>
            <person name="Murat C."/>
            <person name="Sun H."/>
            <person name="Tunlid A."/>
            <person name="Henrissat B."/>
            <person name="Grigoriev I.V."/>
            <person name="Hibbett D.S."/>
            <person name="Martin F."/>
            <person name="Nordberg H.P."/>
            <person name="Cantor M.N."/>
            <person name="Hua S.X."/>
        </authorList>
    </citation>
    <scope>NUCLEOTIDE SEQUENCE [LARGE SCALE GENOMIC DNA]</scope>
    <source>
        <strain evidence="2 3">Marx 270</strain>
    </source>
</reference>
<evidence type="ECO:0000313" key="3">
    <source>
        <dbReference type="Proteomes" id="UP000054217"/>
    </source>
</evidence>
<protein>
    <submittedName>
        <fullName evidence="2">Uncharacterized protein</fullName>
    </submittedName>
</protein>
<evidence type="ECO:0000256" key="1">
    <source>
        <dbReference type="SAM" id="MobiDB-lite"/>
    </source>
</evidence>
<keyword evidence="3" id="KW-1185">Reference proteome</keyword>
<dbReference type="InParanoid" id="A0A0C3PA01"/>
<evidence type="ECO:0000313" key="2">
    <source>
        <dbReference type="EMBL" id="KIO10400.1"/>
    </source>
</evidence>
<gene>
    <name evidence="2" type="ORF">M404DRAFT_995582</name>
</gene>
<feature type="region of interest" description="Disordered" evidence="1">
    <location>
        <begin position="1"/>
        <end position="33"/>
    </location>
</feature>
<organism evidence="2 3">
    <name type="scientific">Pisolithus tinctorius Marx 270</name>
    <dbReference type="NCBI Taxonomy" id="870435"/>
    <lineage>
        <taxon>Eukaryota</taxon>
        <taxon>Fungi</taxon>
        <taxon>Dikarya</taxon>
        <taxon>Basidiomycota</taxon>
        <taxon>Agaricomycotina</taxon>
        <taxon>Agaricomycetes</taxon>
        <taxon>Agaricomycetidae</taxon>
        <taxon>Boletales</taxon>
        <taxon>Sclerodermatineae</taxon>
        <taxon>Pisolithaceae</taxon>
        <taxon>Pisolithus</taxon>
    </lineage>
</organism>
<proteinExistence type="predicted"/>
<sequence length="64" mass="7194">MKDRKKGPDKRQSSGYVPGDALSQGLLPADSAYPRVERDRYGERLLTVSDQFSVFSSFRVTTEP</sequence>
<accession>A0A0C3PA01</accession>
<name>A0A0C3PA01_PISTI</name>